<sequence>MDDTTKIIEWIQSLPSKKQKEFKEAMLDLNEIQETDPDHFNQSVKKISEMVRH</sequence>
<name>A0AA95MMQ4_9BACI</name>
<dbReference type="RefSeq" id="WP_156482355.1">
    <property type="nucleotide sequence ID" value="NZ_CP126114.1"/>
</dbReference>
<evidence type="ECO:0000313" key="2">
    <source>
        <dbReference type="Proteomes" id="UP001178288"/>
    </source>
</evidence>
<dbReference type="EMBL" id="CP126114">
    <property type="protein sequence ID" value="WHY86315.1"/>
    <property type="molecule type" value="Genomic_DNA"/>
</dbReference>
<dbReference type="Proteomes" id="UP001178288">
    <property type="component" value="Chromosome"/>
</dbReference>
<dbReference type="KEGG" id="nnv:QNH39_27750"/>
<protein>
    <submittedName>
        <fullName evidence="1">Uncharacterized protein</fullName>
    </submittedName>
</protein>
<gene>
    <name evidence="1" type="ORF">QNH39_27750</name>
</gene>
<dbReference type="AlphaFoldDB" id="A0AA95MMQ4"/>
<evidence type="ECO:0000313" key="1">
    <source>
        <dbReference type="EMBL" id="WHY86315.1"/>
    </source>
</evidence>
<keyword evidence="2" id="KW-1185">Reference proteome</keyword>
<reference evidence="1" key="1">
    <citation type="submission" date="2023-05" db="EMBL/GenBank/DDBJ databases">
        <title>Comparative genomics of Bacillaceae isolates and their secondary metabolite potential.</title>
        <authorList>
            <person name="Song L."/>
            <person name="Nielsen L.J."/>
            <person name="Mohite O."/>
            <person name="Xu X."/>
            <person name="Weber T."/>
            <person name="Kovacs A.T."/>
        </authorList>
    </citation>
    <scope>NUCLEOTIDE SEQUENCE</scope>
    <source>
        <strain evidence="1">XLM17</strain>
    </source>
</reference>
<proteinExistence type="predicted"/>
<organism evidence="1 2">
    <name type="scientific">Neobacillus novalis</name>
    <dbReference type="NCBI Taxonomy" id="220687"/>
    <lineage>
        <taxon>Bacteria</taxon>
        <taxon>Bacillati</taxon>
        <taxon>Bacillota</taxon>
        <taxon>Bacilli</taxon>
        <taxon>Bacillales</taxon>
        <taxon>Bacillaceae</taxon>
        <taxon>Neobacillus</taxon>
    </lineage>
</organism>
<accession>A0AA95MMQ4</accession>